<dbReference type="InterPro" id="IPR001308">
    <property type="entry name" value="ETF_a/FixB"/>
</dbReference>
<dbReference type="EMBL" id="CYKH01000095">
    <property type="protein sequence ID" value="CUE70949.1"/>
    <property type="molecule type" value="Genomic_DNA"/>
</dbReference>
<keyword evidence="7" id="KW-0496">Mitochondrion</keyword>
<name>A0A0S4II76_BODSA</name>
<dbReference type="OrthoDB" id="1715808at2759"/>
<keyword evidence="4 7" id="KW-0285">Flavoprotein</keyword>
<evidence type="ECO:0000256" key="3">
    <source>
        <dbReference type="ARBA" id="ARBA00022448"/>
    </source>
</evidence>
<comment type="cofactor">
    <cofactor evidence="7 8">
        <name>FAD</name>
        <dbReference type="ChEBI" id="CHEBI:57692"/>
    </cofactor>
    <text evidence="7 8">Binds 1 FAD per dimer.</text>
</comment>
<dbReference type="SUPFAM" id="SSF52467">
    <property type="entry name" value="DHS-like NAD/FAD-binding domain"/>
    <property type="match status" value="1"/>
</dbReference>
<evidence type="ECO:0000256" key="2">
    <source>
        <dbReference type="ARBA" id="ARBA00005817"/>
    </source>
</evidence>
<dbReference type="InterPro" id="IPR029035">
    <property type="entry name" value="DHS-like_NAD/FAD-binding_dom"/>
</dbReference>
<comment type="similarity">
    <text evidence="2 7">Belongs to the ETF alpha-subunit/FixB family.</text>
</comment>
<feature type="binding site" evidence="8">
    <location>
        <position position="289"/>
    </location>
    <ligand>
        <name>FAD</name>
        <dbReference type="ChEBI" id="CHEBI:57692"/>
    </ligand>
</feature>
<comment type="function">
    <text evidence="7">The electron transfer flavoprotein serves as a specific electron acceptor for several dehydrogenases, including five acyl-CoA dehydrogenases, glutaryl-CoA and sarcosine dehydrogenase. It transfers the electrons to the main mitochondrial respiratory chain via ETF-ubiquinone oxidoreductase (ETF dehydrogenase).</text>
</comment>
<evidence type="ECO:0000256" key="8">
    <source>
        <dbReference type="PIRSR" id="PIRSR000089-1"/>
    </source>
</evidence>
<reference evidence="11" key="1">
    <citation type="submission" date="2015-09" db="EMBL/GenBank/DDBJ databases">
        <authorList>
            <consortium name="Pathogen Informatics"/>
        </authorList>
    </citation>
    <scope>NUCLEOTIDE SEQUENCE [LARGE SCALE GENOMIC DNA]</scope>
    <source>
        <strain evidence="11">Lake Konstanz</strain>
    </source>
</reference>
<keyword evidence="6 7" id="KW-0249">Electron transport</keyword>
<dbReference type="SUPFAM" id="SSF52402">
    <property type="entry name" value="Adenine nucleotide alpha hydrolases-like"/>
    <property type="match status" value="1"/>
</dbReference>
<keyword evidence="3 7" id="KW-0813">Transport</keyword>
<evidence type="ECO:0000259" key="9">
    <source>
        <dbReference type="SMART" id="SM00893"/>
    </source>
</evidence>
<accession>A0A0S4II76</accession>
<organism evidence="10 11">
    <name type="scientific">Bodo saltans</name>
    <name type="common">Flagellated protozoan</name>
    <dbReference type="NCBI Taxonomy" id="75058"/>
    <lineage>
        <taxon>Eukaryota</taxon>
        <taxon>Discoba</taxon>
        <taxon>Euglenozoa</taxon>
        <taxon>Kinetoplastea</taxon>
        <taxon>Metakinetoplastina</taxon>
        <taxon>Eubodonida</taxon>
        <taxon>Bodonidae</taxon>
        <taxon>Bodo</taxon>
    </lineage>
</organism>
<keyword evidence="5 7" id="KW-0274">FAD</keyword>
<evidence type="ECO:0000313" key="11">
    <source>
        <dbReference type="Proteomes" id="UP000051952"/>
    </source>
</evidence>
<feature type="binding site" evidence="8">
    <location>
        <begin position="237"/>
        <end position="238"/>
    </location>
    <ligand>
        <name>FAD</name>
        <dbReference type="ChEBI" id="CHEBI:57692"/>
    </ligand>
</feature>
<dbReference type="InterPro" id="IPR033947">
    <property type="entry name" value="ETF_alpha_N"/>
</dbReference>
<dbReference type="Proteomes" id="UP000051952">
    <property type="component" value="Unassembled WGS sequence"/>
</dbReference>
<dbReference type="OMA" id="WRPYAEQ"/>
<dbReference type="GO" id="GO:0033539">
    <property type="term" value="P:fatty acid beta-oxidation using acyl-CoA dehydrogenase"/>
    <property type="evidence" value="ECO:0007669"/>
    <property type="project" value="TreeGrafter"/>
</dbReference>
<dbReference type="Pfam" id="PF00766">
    <property type="entry name" value="ETF_alpha"/>
    <property type="match status" value="1"/>
</dbReference>
<dbReference type="GO" id="GO:0050660">
    <property type="term" value="F:flavin adenine dinucleotide binding"/>
    <property type="evidence" value="ECO:0007669"/>
    <property type="project" value="InterPro"/>
</dbReference>
<gene>
    <name evidence="10" type="ORF">BSAL_52745</name>
</gene>
<dbReference type="Pfam" id="PF01012">
    <property type="entry name" value="ETF"/>
    <property type="match status" value="1"/>
</dbReference>
<dbReference type="AlphaFoldDB" id="A0A0S4II76"/>
<dbReference type="PANTHER" id="PTHR43153:SF1">
    <property type="entry name" value="ELECTRON TRANSFER FLAVOPROTEIN SUBUNIT ALPHA, MITOCHONDRIAL"/>
    <property type="match status" value="1"/>
</dbReference>
<evidence type="ECO:0000256" key="7">
    <source>
        <dbReference type="PIRNR" id="PIRNR000089"/>
    </source>
</evidence>
<dbReference type="FunFam" id="3.40.50.1220:FF:000001">
    <property type="entry name" value="Electron transfer flavoprotein, alpha subunit"/>
    <property type="match status" value="1"/>
</dbReference>
<dbReference type="Gene3D" id="3.40.50.1220">
    <property type="entry name" value="TPP-binding domain"/>
    <property type="match status" value="1"/>
</dbReference>
<feature type="binding site" evidence="8">
    <location>
        <begin position="268"/>
        <end position="275"/>
    </location>
    <ligand>
        <name>FAD</name>
        <dbReference type="ChEBI" id="CHEBI:57692"/>
    </ligand>
</feature>
<protein>
    <recommendedName>
        <fullName evidence="7">Electron transfer flavoprotein subunit alpha</fullName>
        <shortName evidence="7">Alpha-ETF</shortName>
    </recommendedName>
</protein>
<dbReference type="InterPro" id="IPR014731">
    <property type="entry name" value="ETF_asu_C"/>
</dbReference>
<keyword evidence="11" id="KW-1185">Reference proteome</keyword>
<dbReference type="PANTHER" id="PTHR43153">
    <property type="entry name" value="ELECTRON TRANSFER FLAVOPROTEIN ALPHA"/>
    <property type="match status" value="1"/>
</dbReference>
<comment type="subcellular location">
    <subcellularLocation>
        <location evidence="1 7">Mitochondrion matrix</location>
    </subcellularLocation>
</comment>
<evidence type="ECO:0000256" key="5">
    <source>
        <dbReference type="ARBA" id="ARBA00022827"/>
    </source>
</evidence>
<proteinExistence type="inferred from homology"/>
<dbReference type="Gene3D" id="3.40.50.620">
    <property type="entry name" value="HUPs"/>
    <property type="match status" value="1"/>
</dbReference>
<dbReference type="GO" id="GO:0009055">
    <property type="term" value="F:electron transfer activity"/>
    <property type="evidence" value="ECO:0007669"/>
    <property type="project" value="InterPro"/>
</dbReference>
<dbReference type="PIRSF" id="PIRSF000089">
    <property type="entry name" value="Electra_flavoP_a"/>
    <property type="match status" value="1"/>
</dbReference>
<dbReference type="InterPro" id="IPR014729">
    <property type="entry name" value="Rossmann-like_a/b/a_fold"/>
</dbReference>
<sequence length="321" mass="33117">MLRASSRLFGKALVVAEYLDGKIVPASLAAITAATKVGSVSALVAAKDAKSLGAELAKVNGVSEVLVASGEQYAAGLPEEIAPLVKSLVDKHNFTHVFAATSAFGKNVIPRAAAKSDSMPISDITAIESEDTFVRQMYAGNAVTTVKSSDKIKFVTVRGTSFDRAALTGGSATVVETDASTAVSSAKWVEDLIAKSDKPDLTTAPKVVAGGRGLKNGDNFKLLFDLAEPLKAAVGATRAVVDAGYCPNDMQIGQTGKTIAPQLYIGAGVSGAIQHVAGMKDSKVIAVINTDADAPFFQVADYGLVADLFDAVPALTKLVKN</sequence>
<comment type="subunit">
    <text evidence="7">Heterodimer of an alpha and a beta subunit.</text>
</comment>
<evidence type="ECO:0000256" key="1">
    <source>
        <dbReference type="ARBA" id="ARBA00004305"/>
    </source>
</evidence>
<feature type="binding site" evidence="8">
    <location>
        <begin position="251"/>
        <end position="255"/>
    </location>
    <ligand>
        <name>FAD</name>
        <dbReference type="ChEBI" id="CHEBI:57692"/>
    </ligand>
</feature>
<feature type="binding site" evidence="8">
    <location>
        <position position="212"/>
    </location>
    <ligand>
        <name>FAD</name>
        <dbReference type="ChEBI" id="CHEBI:57692"/>
    </ligand>
</feature>
<dbReference type="GO" id="GO:0005759">
    <property type="term" value="C:mitochondrial matrix"/>
    <property type="evidence" value="ECO:0007669"/>
    <property type="project" value="UniProtKB-SubCell"/>
</dbReference>
<evidence type="ECO:0000256" key="4">
    <source>
        <dbReference type="ARBA" id="ARBA00022630"/>
    </source>
</evidence>
<evidence type="ECO:0000256" key="6">
    <source>
        <dbReference type="ARBA" id="ARBA00022982"/>
    </source>
</evidence>
<dbReference type="FunFam" id="3.40.50.620:FF:000041">
    <property type="entry name" value="Electron transfer flavoprotein alpha subunit"/>
    <property type="match status" value="1"/>
</dbReference>
<dbReference type="CDD" id="cd01715">
    <property type="entry name" value="ETF_alpha"/>
    <property type="match status" value="1"/>
</dbReference>
<dbReference type="VEuPathDB" id="TriTrypDB:BSAL_52745"/>
<evidence type="ECO:0000313" key="10">
    <source>
        <dbReference type="EMBL" id="CUE70949.1"/>
    </source>
</evidence>
<dbReference type="InterPro" id="IPR014730">
    <property type="entry name" value="ETF_a/b_N"/>
</dbReference>
<dbReference type="SMART" id="SM00893">
    <property type="entry name" value="ETF"/>
    <property type="match status" value="1"/>
</dbReference>
<feature type="domain" description="Electron transfer flavoprotein alpha/beta-subunit N-terminal" evidence="9">
    <location>
        <begin position="12"/>
        <end position="192"/>
    </location>
</feature>